<dbReference type="STRING" id="8022.A0A060XJB6"/>
<dbReference type="GO" id="GO:0005737">
    <property type="term" value="C:cytoplasm"/>
    <property type="evidence" value="ECO:0007669"/>
    <property type="project" value="TreeGrafter"/>
</dbReference>
<comment type="subcellular location">
    <subcellularLocation>
        <location evidence="1">Cell membrane</location>
    </subcellularLocation>
</comment>
<dbReference type="Pfam" id="PF11904">
    <property type="entry name" value="ANKRD13_C"/>
    <property type="match status" value="1"/>
</dbReference>
<evidence type="ECO:0000256" key="3">
    <source>
        <dbReference type="ARBA" id="ARBA00022737"/>
    </source>
</evidence>
<dbReference type="PROSITE" id="PS50330">
    <property type="entry name" value="UIM"/>
    <property type="match status" value="1"/>
</dbReference>
<dbReference type="GO" id="GO:0005886">
    <property type="term" value="C:plasma membrane"/>
    <property type="evidence" value="ECO:0007669"/>
    <property type="project" value="UniProtKB-SubCell"/>
</dbReference>
<reference evidence="6" key="1">
    <citation type="journal article" date="2014" name="Nat. Commun.">
        <title>The rainbow trout genome provides novel insights into evolution after whole-genome duplication in vertebrates.</title>
        <authorList>
            <person name="Berthelot C."/>
            <person name="Brunet F."/>
            <person name="Chalopin D."/>
            <person name="Juanchich A."/>
            <person name="Bernard M."/>
            <person name="Noel B."/>
            <person name="Bento P."/>
            <person name="Da Silva C."/>
            <person name="Labadie K."/>
            <person name="Alberti A."/>
            <person name="Aury J.M."/>
            <person name="Louis A."/>
            <person name="Dehais P."/>
            <person name="Bardou P."/>
            <person name="Montfort J."/>
            <person name="Klopp C."/>
            <person name="Cabau C."/>
            <person name="Gaspin C."/>
            <person name="Thorgaard G.H."/>
            <person name="Boussaha M."/>
            <person name="Quillet E."/>
            <person name="Guyomard R."/>
            <person name="Galiana D."/>
            <person name="Bobe J."/>
            <person name="Volff J.N."/>
            <person name="Genet C."/>
            <person name="Wincker P."/>
            <person name="Jaillon O."/>
            <person name="Roest Crollius H."/>
            <person name="Guiguen Y."/>
        </authorList>
    </citation>
    <scope>NUCLEOTIDE SEQUENCE [LARGE SCALE GENOMIC DNA]</scope>
</reference>
<dbReference type="AlphaFoldDB" id="A0A060XJB6"/>
<evidence type="ECO:0000256" key="2">
    <source>
        <dbReference type="ARBA" id="ARBA00022475"/>
    </source>
</evidence>
<accession>A0A060XJB6</accession>
<feature type="domain" description="Ankyrin repeat" evidence="5">
    <location>
        <begin position="31"/>
        <end position="343"/>
    </location>
</feature>
<keyword evidence="2" id="KW-1003">Cell membrane</keyword>
<evidence type="ECO:0000313" key="7">
    <source>
        <dbReference type="Proteomes" id="UP000193380"/>
    </source>
</evidence>
<evidence type="ECO:0000259" key="5">
    <source>
        <dbReference type="Pfam" id="PF11904"/>
    </source>
</evidence>
<dbReference type="InterPro" id="IPR055285">
    <property type="entry name" value="ANKRD13_C"/>
</dbReference>
<dbReference type="PANTHER" id="PTHR12447">
    <property type="entry name" value="ANKYRIN REPEAT DOMAIN-CONTAINING PROTEIN 13"/>
    <property type="match status" value="1"/>
</dbReference>
<dbReference type="PaxDb" id="8022-A0A060XJB6"/>
<dbReference type="EMBL" id="FR905489">
    <property type="protein sequence ID" value="CDQ79688.1"/>
    <property type="molecule type" value="Genomic_DNA"/>
</dbReference>
<dbReference type="PANTHER" id="PTHR12447:SF3">
    <property type="entry name" value="ANKYRIN REPEAT DOMAIN-CONTAINING PROTEIN 13B"/>
    <property type="match status" value="1"/>
</dbReference>
<evidence type="ECO:0000313" key="6">
    <source>
        <dbReference type="EMBL" id="CDQ79688.1"/>
    </source>
</evidence>
<keyword evidence="4" id="KW-0472">Membrane</keyword>
<protein>
    <recommendedName>
        <fullName evidence="5">Ankyrin repeat domain-containing protein</fullName>
    </recommendedName>
</protein>
<proteinExistence type="predicted"/>
<organism evidence="6 7">
    <name type="scientific">Oncorhynchus mykiss</name>
    <name type="common">Rainbow trout</name>
    <name type="synonym">Salmo gairdneri</name>
    <dbReference type="NCBI Taxonomy" id="8022"/>
    <lineage>
        <taxon>Eukaryota</taxon>
        <taxon>Metazoa</taxon>
        <taxon>Chordata</taxon>
        <taxon>Craniata</taxon>
        <taxon>Vertebrata</taxon>
        <taxon>Euteleostomi</taxon>
        <taxon>Actinopterygii</taxon>
        <taxon>Neopterygii</taxon>
        <taxon>Teleostei</taxon>
        <taxon>Protacanthopterygii</taxon>
        <taxon>Salmoniformes</taxon>
        <taxon>Salmonidae</taxon>
        <taxon>Salmoninae</taxon>
        <taxon>Oncorhynchus</taxon>
    </lineage>
</organism>
<dbReference type="InterPro" id="IPR003903">
    <property type="entry name" value="UIM_dom"/>
</dbReference>
<reference evidence="6" key="2">
    <citation type="submission" date="2014-03" db="EMBL/GenBank/DDBJ databases">
        <authorList>
            <person name="Genoscope - CEA"/>
        </authorList>
    </citation>
    <scope>NUCLEOTIDE SEQUENCE</scope>
</reference>
<name>A0A060XJB6_ONCMY</name>
<dbReference type="Proteomes" id="UP000193380">
    <property type="component" value="Unassembled WGS sequence"/>
</dbReference>
<evidence type="ECO:0000256" key="4">
    <source>
        <dbReference type="ARBA" id="ARBA00023136"/>
    </source>
</evidence>
<sequence length="471" mass="52211">MKWEFTSWVPLVSRICPSDTYRVWKSGQCLRVDTTLMGFDQMTWQRGNRSFIFRGQDSSAVVMEVDHDRQLVFCETLCRGTTGLGLLGALLPSEEQVAARLSAPVVTTQLDTKNITFERNKTGILGWRSEKTEMVNGYEAKVYGASNVELITRTRTDHLSEPLKAKPKGGKTPLQNFLGIAEQHVGPNNGALVTQMSSPAVTNPTALTAEEYFNPNLPLGTRDIGHPCQLTTKTQRFKAKLWLCESHPLSLAEQVAPIIDLMAISNALFAKLRDFITLRLPPGFPVKIEIPIYHILNARITFGNLNGCEEGSFQTFLKLCSITTSCRGGEIPPCVFEPPQGYTVLGGNQRANNMRGDEEEDLLQFAIQQSLLEAGSEYDQVTIWEALTNSKPSTRTLPCDPSRLQRSALSPHSTRYPTQPLFTLALARPSPAHWRPGSFLAAFTAHNVTVDSLPFMHTLLSLPAPHTIDTL</sequence>
<gene>
    <name evidence="6" type="ORF">GSONMT00006720001</name>
</gene>
<evidence type="ECO:0000256" key="1">
    <source>
        <dbReference type="ARBA" id="ARBA00004236"/>
    </source>
</evidence>
<keyword evidence="3" id="KW-0677">Repeat</keyword>
<dbReference type="InterPro" id="IPR021832">
    <property type="entry name" value="ANKRD13"/>
</dbReference>